<dbReference type="PRINTS" id="PR00385">
    <property type="entry name" value="P450"/>
</dbReference>
<dbReference type="InterPro" id="IPR036396">
    <property type="entry name" value="Cyt_P450_sf"/>
</dbReference>
<keyword evidence="7" id="KW-0503">Monooxygenase</keyword>
<name>A0ABR4DC44_9PEZI</name>
<dbReference type="InterPro" id="IPR001128">
    <property type="entry name" value="Cyt_P450"/>
</dbReference>
<keyword evidence="6" id="KW-0408">Iron</keyword>
<gene>
    <name evidence="9" type="ORF">VTJ83DRAFT_5178</name>
</gene>
<feature type="region of interest" description="Disordered" evidence="8">
    <location>
        <begin position="503"/>
        <end position="523"/>
    </location>
</feature>
<evidence type="ECO:0008006" key="11">
    <source>
        <dbReference type="Google" id="ProtNLM"/>
    </source>
</evidence>
<comment type="similarity">
    <text evidence="2">Belongs to the cytochrome P450 family.</text>
</comment>
<dbReference type="InterPro" id="IPR047146">
    <property type="entry name" value="Cyt_P450_E_CYP52_fungi"/>
</dbReference>
<proteinExistence type="inferred from homology"/>
<dbReference type="PRINTS" id="PR01239">
    <property type="entry name" value="EP450IICYP52"/>
</dbReference>
<dbReference type="EMBL" id="JAZGUE010000004">
    <property type="protein sequence ID" value="KAL2267901.1"/>
    <property type="molecule type" value="Genomic_DNA"/>
</dbReference>
<evidence type="ECO:0000256" key="2">
    <source>
        <dbReference type="ARBA" id="ARBA00010617"/>
    </source>
</evidence>
<dbReference type="RefSeq" id="XP_070866628.1">
    <property type="nucleotide sequence ID" value="XM_071011749.1"/>
</dbReference>
<keyword evidence="4" id="KW-0479">Metal-binding</keyword>
<evidence type="ECO:0000256" key="1">
    <source>
        <dbReference type="ARBA" id="ARBA00001971"/>
    </source>
</evidence>
<evidence type="ECO:0000256" key="3">
    <source>
        <dbReference type="ARBA" id="ARBA00022617"/>
    </source>
</evidence>
<dbReference type="PANTHER" id="PTHR24287:SF1">
    <property type="entry name" value="P450, PUTATIVE (EUROFUNG)-RELATED"/>
    <property type="match status" value="1"/>
</dbReference>
<evidence type="ECO:0000256" key="8">
    <source>
        <dbReference type="SAM" id="MobiDB-lite"/>
    </source>
</evidence>
<evidence type="ECO:0000313" key="9">
    <source>
        <dbReference type="EMBL" id="KAL2267901.1"/>
    </source>
</evidence>
<dbReference type="GeneID" id="98126393"/>
<dbReference type="CDD" id="cd11063">
    <property type="entry name" value="CYP52"/>
    <property type="match status" value="1"/>
</dbReference>
<evidence type="ECO:0000256" key="7">
    <source>
        <dbReference type="ARBA" id="ARBA00023033"/>
    </source>
</evidence>
<keyword evidence="3" id="KW-0349">Heme</keyword>
<reference evidence="9 10" key="1">
    <citation type="journal article" date="2024" name="Commun. Biol.">
        <title>Comparative genomic analysis of thermophilic fungi reveals convergent evolutionary adaptations and gene losses.</title>
        <authorList>
            <person name="Steindorff A.S."/>
            <person name="Aguilar-Pontes M.V."/>
            <person name="Robinson A.J."/>
            <person name="Andreopoulos B."/>
            <person name="LaButti K."/>
            <person name="Kuo A."/>
            <person name="Mondo S."/>
            <person name="Riley R."/>
            <person name="Otillar R."/>
            <person name="Haridas S."/>
            <person name="Lipzen A."/>
            <person name="Grimwood J."/>
            <person name="Schmutz J."/>
            <person name="Clum A."/>
            <person name="Reid I.D."/>
            <person name="Moisan M.C."/>
            <person name="Butler G."/>
            <person name="Nguyen T.T.M."/>
            <person name="Dewar K."/>
            <person name="Conant G."/>
            <person name="Drula E."/>
            <person name="Henrissat B."/>
            <person name="Hansel C."/>
            <person name="Singer S."/>
            <person name="Hutchinson M.I."/>
            <person name="de Vries R.P."/>
            <person name="Natvig D.O."/>
            <person name="Powell A.J."/>
            <person name="Tsang A."/>
            <person name="Grigoriev I.V."/>
        </authorList>
    </citation>
    <scope>NUCLEOTIDE SEQUENCE [LARGE SCALE GENOMIC DNA]</scope>
    <source>
        <strain evidence="9 10">ATCC 22073</strain>
    </source>
</reference>
<protein>
    <recommendedName>
        <fullName evidence="11">Cytochrome P450</fullName>
    </recommendedName>
</protein>
<sequence>MSVTAVFIASVVTLAWASLVLRLLGPQYVRHALDSELGHHVHTVSVSILDYRLIMTRDPENVKAALAPASNDFDISEHRTASWSPLVGHGIFTSRGKAWRHSRALVRPQFATDQINDLDMLERHVQQLFAAIDRHPHPDIRRLGWTERFDVQPLFYNLTLDVMTEMLYGYSVHSQNPSERVDLPALAGHEAPDRENIGTHMDAGKLWIETRGALWKYRWLLPDWRFKKHCAAVHRYANYFVQLRLKLGDKYLDGLRQQGEQPDRDRFVLLHELAKETQDPEELRSQTLNVLHAGRDTTAALLGWVFYFLARHPRVYRQLRDEVLGRFGPYIADGTTTLDFRKVRDSFPYMQAVVNEVLRVAPVVPLNERVALKDTTLPRGGGPDGSRPIYVPKGTQILIPTYSMANRADLWRDDVDEFLPERWLGEDAVKPGFEFVPFGGEHLARLKATYIIIRMLQRYESIENADENPHAAPRFHHTIENRSGSGCKVMLYDPVWFPTPHGSEMGSPAPGFTGREAQGVSQD</sequence>
<dbReference type="Gene3D" id="1.10.630.10">
    <property type="entry name" value="Cytochrome P450"/>
    <property type="match status" value="1"/>
</dbReference>
<keyword evidence="10" id="KW-1185">Reference proteome</keyword>
<keyword evidence="5" id="KW-0560">Oxidoreductase</keyword>
<dbReference type="Pfam" id="PF00067">
    <property type="entry name" value="p450"/>
    <property type="match status" value="1"/>
</dbReference>
<comment type="cofactor">
    <cofactor evidence="1">
        <name>heme</name>
        <dbReference type="ChEBI" id="CHEBI:30413"/>
    </cofactor>
</comment>
<dbReference type="PANTHER" id="PTHR24287">
    <property type="entry name" value="P450, PUTATIVE (EUROFUNG)-RELATED"/>
    <property type="match status" value="1"/>
</dbReference>
<dbReference type="PRINTS" id="PR00464">
    <property type="entry name" value="EP450II"/>
</dbReference>
<accession>A0ABR4DC44</accession>
<dbReference type="SUPFAM" id="SSF48264">
    <property type="entry name" value="Cytochrome P450"/>
    <property type="match status" value="1"/>
</dbReference>
<evidence type="ECO:0000256" key="4">
    <source>
        <dbReference type="ARBA" id="ARBA00022723"/>
    </source>
</evidence>
<evidence type="ECO:0000256" key="5">
    <source>
        <dbReference type="ARBA" id="ARBA00023002"/>
    </source>
</evidence>
<dbReference type="InterPro" id="IPR002974">
    <property type="entry name" value="Cyt_P450_E_CYP52_ascomycetes"/>
</dbReference>
<evidence type="ECO:0000313" key="10">
    <source>
        <dbReference type="Proteomes" id="UP001600064"/>
    </source>
</evidence>
<organism evidence="9 10">
    <name type="scientific">Remersonia thermophila</name>
    <dbReference type="NCBI Taxonomy" id="72144"/>
    <lineage>
        <taxon>Eukaryota</taxon>
        <taxon>Fungi</taxon>
        <taxon>Dikarya</taxon>
        <taxon>Ascomycota</taxon>
        <taxon>Pezizomycotina</taxon>
        <taxon>Sordariomycetes</taxon>
        <taxon>Sordariomycetidae</taxon>
        <taxon>Sordariales</taxon>
        <taxon>Sordariales incertae sedis</taxon>
        <taxon>Remersonia</taxon>
    </lineage>
</organism>
<dbReference type="Proteomes" id="UP001600064">
    <property type="component" value="Unassembled WGS sequence"/>
</dbReference>
<dbReference type="InterPro" id="IPR002402">
    <property type="entry name" value="Cyt_P450_E_grp-II"/>
</dbReference>
<comment type="caution">
    <text evidence="9">The sequence shown here is derived from an EMBL/GenBank/DDBJ whole genome shotgun (WGS) entry which is preliminary data.</text>
</comment>
<evidence type="ECO:0000256" key="6">
    <source>
        <dbReference type="ARBA" id="ARBA00023004"/>
    </source>
</evidence>